<evidence type="ECO:0000313" key="1">
    <source>
        <dbReference type="EMBL" id="NMG77463.1"/>
    </source>
</evidence>
<gene>
    <name evidence="1" type="ORF">GPA25_22175</name>
</gene>
<accession>A0ABX1QGM2</accession>
<organism evidence="1 2">
    <name type="scientific">Aromatoleum diolicum</name>
    <dbReference type="NCBI Taxonomy" id="75796"/>
    <lineage>
        <taxon>Bacteria</taxon>
        <taxon>Pseudomonadati</taxon>
        <taxon>Pseudomonadota</taxon>
        <taxon>Betaproteobacteria</taxon>
        <taxon>Rhodocyclales</taxon>
        <taxon>Rhodocyclaceae</taxon>
        <taxon>Aromatoleum</taxon>
    </lineage>
</organism>
<dbReference type="Proteomes" id="UP000648984">
    <property type="component" value="Unassembled WGS sequence"/>
</dbReference>
<dbReference type="EMBL" id="WTVQ01000065">
    <property type="protein sequence ID" value="NMG77463.1"/>
    <property type="molecule type" value="Genomic_DNA"/>
</dbReference>
<comment type="caution">
    <text evidence="1">The sequence shown here is derived from an EMBL/GenBank/DDBJ whole genome shotgun (WGS) entry which is preliminary data.</text>
</comment>
<protein>
    <submittedName>
        <fullName evidence="1">Uncharacterized protein</fullName>
    </submittedName>
</protein>
<proteinExistence type="predicted"/>
<keyword evidence="2" id="KW-1185">Reference proteome</keyword>
<evidence type="ECO:0000313" key="2">
    <source>
        <dbReference type="Proteomes" id="UP000648984"/>
    </source>
</evidence>
<dbReference type="RefSeq" id="WP_169262592.1">
    <property type="nucleotide sequence ID" value="NZ_WTVQ01000065.1"/>
</dbReference>
<sequence length="95" mass="10130">MPAIAIHDLCMNRVLDNKALASIKGAGAPWVFGWIRPFVAAQPSFGPTVNFYQVNNTFYADQMVNQFQIIDVSNSAANSTVSVGVGANGGALKQQ</sequence>
<reference evidence="1 2" key="1">
    <citation type="submission" date="2019-12" db="EMBL/GenBank/DDBJ databases">
        <title>Comparative genomics gives insights into the taxonomy of the Azoarcus-Aromatoleum group and reveals separate origins of nif in the plant-associated Azoarcus and non-plant-associated Aromatoleum sub-groups.</title>
        <authorList>
            <person name="Lafos M."/>
            <person name="Maluk M."/>
            <person name="Batista M."/>
            <person name="Junghare M."/>
            <person name="Carmona M."/>
            <person name="Faoro H."/>
            <person name="Cruz L.M."/>
            <person name="Battistoni F."/>
            <person name="De Souza E."/>
            <person name="Pedrosa F."/>
            <person name="Chen W.-M."/>
            <person name="Poole P.S."/>
            <person name="Dixon R.A."/>
            <person name="James E.K."/>
        </authorList>
    </citation>
    <scope>NUCLEOTIDE SEQUENCE [LARGE SCALE GENOMIC DNA]</scope>
    <source>
        <strain evidence="1 2">22Lin</strain>
    </source>
</reference>
<name>A0ABX1QGM2_9RHOO</name>